<feature type="signal peptide" evidence="10">
    <location>
        <begin position="1"/>
        <end position="21"/>
    </location>
</feature>
<sequence>MKKILSLLLALVLVFSLVACGNNGDTKDESKGEDTKTEESKDDTTAEESKDDTAAEESKDDAAGGKAEGEINVISREDGSGTRSAFVEIVGVVDGDGNDMTAQSAVIQDGTGKVIETVSKDKASIGYASLGSVEGNDSVKALKVNGVEPTPDTVLDGSYSIQRPLNIAYKDGSLSEAAQNFIDFMMSKEGQEVAVEKGFVKSDPNAKAFEKKDVKGTVKVSGSTSVGPLVQAAAEEYKKINPNVEIVVNQTGSSAGMKDAMADGVVDFGMASRELKDEEKAVLKPLVIAKDGIAVIVSPDNPMEDISLDSVKGIYLGEITDWKDVK</sequence>
<feature type="compositionally biased region" description="Basic and acidic residues" evidence="9">
    <location>
        <begin position="25"/>
        <end position="77"/>
    </location>
</feature>
<accession>H3NLD5</accession>
<comment type="caution">
    <text evidence="12">The sequence shown here is derived from an EMBL/GenBank/DDBJ whole genome shotgun (WGS) entry which is preliminary data.</text>
</comment>
<dbReference type="RefSeq" id="WP_005396937.1">
    <property type="nucleotide sequence ID" value="NZ_JH601088.1"/>
</dbReference>
<dbReference type="Proteomes" id="UP000004191">
    <property type="component" value="Unassembled WGS sequence"/>
</dbReference>
<gene>
    <name evidence="12" type="ORF">HMPREF9709_00112</name>
</gene>
<dbReference type="EMBL" id="AGEI01000003">
    <property type="protein sequence ID" value="EHR36016.1"/>
    <property type="molecule type" value="Genomic_DNA"/>
</dbReference>
<evidence type="ECO:0000256" key="10">
    <source>
        <dbReference type="SAM" id="SignalP"/>
    </source>
</evidence>
<evidence type="ECO:0000256" key="8">
    <source>
        <dbReference type="ARBA" id="ARBA00023288"/>
    </source>
</evidence>
<dbReference type="Pfam" id="PF12849">
    <property type="entry name" value="PBP_like_2"/>
    <property type="match status" value="2"/>
</dbReference>
<evidence type="ECO:0000256" key="9">
    <source>
        <dbReference type="SAM" id="MobiDB-lite"/>
    </source>
</evidence>
<evidence type="ECO:0000256" key="2">
    <source>
        <dbReference type="ARBA" id="ARBA00004193"/>
    </source>
</evidence>
<keyword evidence="13" id="KW-1185">Reference proteome</keyword>
<dbReference type="PANTHER" id="PTHR30570:SF1">
    <property type="entry name" value="PHOSPHATE-BINDING PROTEIN PSTS"/>
    <property type="match status" value="1"/>
</dbReference>
<feature type="region of interest" description="Disordered" evidence="9">
    <location>
        <begin position="24"/>
        <end position="77"/>
    </location>
</feature>
<feature type="domain" description="PBP" evidence="11">
    <location>
        <begin position="214"/>
        <end position="324"/>
    </location>
</feature>
<name>H3NLD5_9FIRM</name>
<dbReference type="GO" id="GO:0006817">
    <property type="term" value="P:phosphate ion transport"/>
    <property type="evidence" value="ECO:0007669"/>
    <property type="project" value="UniProtKB-KW"/>
</dbReference>
<dbReference type="HOGENOM" id="CLU_073531_0_0_9"/>
<evidence type="ECO:0000313" key="13">
    <source>
        <dbReference type="Proteomes" id="UP000004191"/>
    </source>
</evidence>
<keyword evidence="5" id="KW-0813">Transport</keyword>
<feature type="domain" description="PBP" evidence="11">
    <location>
        <begin position="64"/>
        <end position="189"/>
    </location>
</feature>
<keyword evidence="5" id="KW-0592">Phosphate transport</keyword>
<dbReference type="GO" id="GO:0005886">
    <property type="term" value="C:plasma membrane"/>
    <property type="evidence" value="ECO:0007669"/>
    <property type="project" value="UniProtKB-SubCell"/>
</dbReference>
<evidence type="ECO:0000256" key="5">
    <source>
        <dbReference type="ARBA" id="ARBA00022592"/>
    </source>
</evidence>
<dbReference type="AlphaFoldDB" id="H3NLD5"/>
<feature type="chain" id="PRO_5039198406" description="PBP domain-containing protein" evidence="10">
    <location>
        <begin position="22"/>
        <end position="326"/>
    </location>
</feature>
<proteinExistence type="inferred from homology"/>
<evidence type="ECO:0000259" key="11">
    <source>
        <dbReference type="Pfam" id="PF12849"/>
    </source>
</evidence>
<comment type="function">
    <text evidence="1">Part of the ABC transporter complex PstSACB involved in phosphate import.</text>
</comment>
<evidence type="ECO:0000313" key="12">
    <source>
        <dbReference type="EMBL" id="EHR36016.1"/>
    </source>
</evidence>
<comment type="similarity">
    <text evidence="3">Belongs to the PstS family.</text>
</comment>
<dbReference type="PROSITE" id="PS51257">
    <property type="entry name" value="PROKAR_LIPOPROTEIN"/>
    <property type="match status" value="1"/>
</dbReference>
<keyword evidence="6 10" id="KW-0732">Signal</keyword>
<evidence type="ECO:0000256" key="1">
    <source>
        <dbReference type="ARBA" id="ARBA00002841"/>
    </source>
</evidence>
<evidence type="ECO:0000256" key="6">
    <source>
        <dbReference type="ARBA" id="ARBA00022729"/>
    </source>
</evidence>
<dbReference type="SUPFAM" id="SSF53850">
    <property type="entry name" value="Periplasmic binding protein-like II"/>
    <property type="match status" value="2"/>
</dbReference>
<organism evidence="12 13">
    <name type="scientific">Helcococcus kunzii ATCC 51366</name>
    <dbReference type="NCBI Taxonomy" id="883114"/>
    <lineage>
        <taxon>Bacteria</taxon>
        <taxon>Bacillati</taxon>
        <taxon>Bacillota</taxon>
        <taxon>Tissierellia</taxon>
        <taxon>Tissierellales</taxon>
        <taxon>Peptoniphilaceae</taxon>
        <taxon>Helcococcus</taxon>
    </lineage>
</organism>
<dbReference type="STRING" id="883114.HMPREF9709_00112"/>
<reference evidence="12 13" key="1">
    <citation type="submission" date="2012-01" db="EMBL/GenBank/DDBJ databases">
        <title>The Genome Sequence of Helcococcus kunzii ATCC 51366.</title>
        <authorList>
            <consortium name="The Broad Institute Genome Sequencing Platform"/>
            <person name="Earl A."/>
            <person name="Ward D."/>
            <person name="Feldgarden M."/>
            <person name="Gevers D."/>
            <person name="Huys G."/>
            <person name="Young S.K."/>
            <person name="Zeng Q."/>
            <person name="Gargeya S."/>
            <person name="Fitzgerald M."/>
            <person name="Haas B."/>
            <person name="Abouelleil A."/>
            <person name="Alvarado L."/>
            <person name="Arachchi H.M."/>
            <person name="Berlin A."/>
            <person name="Chapman S.B."/>
            <person name="Gearin G."/>
            <person name="Goldberg J."/>
            <person name="Griggs A."/>
            <person name="Gujja S."/>
            <person name="Hansen M."/>
            <person name="Heiman D."/>
            <person name="Howarth C."/>
            <person name="Larimer J."/>
            <person name="Lui A."/>
            <person name="MacDonald P.J.P."/>
            <person name="McCowen C."/>
            <person name="Montmayeur A."/>
            <person name="Murphy C."/>
            <person name="Neiman D."/>
            <person name="Pearson M."/>
            <person name="Priest M."/>
            <person name="Roberts A."/>
            <person name="Saif S."/>
            <person name="Shea T."/>
            <person name="Sisk P."/>
            <person name="Stolte C."/>
            <person name="Sykes S."/>
            <person name="Wortman J."/>
            <person name="Nusbaum C."/>
            <person name="Birren B."/>
        </authorList>
    </citation>
    <scope>NUCLEOTIDE SEQUENCE [LARGE SCALE GENOMIC DNA]</scope>
    <source>
        <strain evidence="12 13">ATCC 51366</strain>
    </source>
</reference>
<dbReference type="OrthoDB" id="9790048at2"/>
<dbReference type="PANTHER" id="PTHR30570">
    <property type="entry name" value="PERIPLASMIC PHOSPHATE BINDING COMPONENT OF PHOSPHATE ABC TRANSPORTER"/>
    <property type="match status" value="1"/>
</dbReference>
<dbReference type="eggNOG" id="COG0226">
    <property type="taxonomic scope" value="Bacteria"/>
</dbReference>
<dbReference type="InterPro" id="IPR024370">
    <property type="entry name" value="PBP_domain"/>
</dbReference>
<dbReference type="Gene3D" id="3.40.190.10">
    <property type="entry name" value="Periplasmic binding protein-like II"/>
    <property type="match status" value="2"/>
</dbReference>
<keyword evidence="7" id="KW-0564">Palmitate</keyword>
<evidence type="ECO:0000256" key="7">
    <source>
        <dbReference type="ARBA" id="ARBA00023139"/>
    </source>
</evidence>
<evidence type="ECO:0000256" key="3">
    <source>
        <dbReference type="ARBA" id="ARBA00008725"/>
    </source>
</evidence>
<evidence type="ECO:0000256" key="4">
    <source>
        <dbReference type="ARBA" id="ARBA00011529"/>
    </source>
</evidence>
<dbReference type="GeneID" id="96998135"/>
<dbReference type="InterPro" id="IPR050811">
    <property type="entry name" value="Phosphate_ABC_transporter"/>
</dbReference>
<keyword evidence="8" id="KW-0449">Lipoprotein</keyword>
<comment type="subcellular location">
    <subcellularLocation>
        <location evidence="2">Cell membrane</location>
        <topology evidence="2">Lipid-anchor</topology>
    </subcellularLocation>
</comment>
<protein>
    <recommendedName>
        <fullName evidence="11">PBP domain-containing protein</fullName>
    </recommendedName>
</protein>
<comment type="subunit">
    <text evidence="4">The complex is composed of two ATP-binding proteins (PstB), two transmembrane proteins (PstC and PstA) and a solute-binding protein (PstS).</text>
</comment>
<dbReference type="PATRIC" id="fig|883114.3.peg.112"/>